<keyword evidence="4" id="KW-0342">GTP-binding</keyword>
<evidence type="ECO:0000313" key="9">
    <source>
        <dbReference type="Proteomes" id="UP000054196"/>
    </source>
</evidence>
<dbReference type="FunFam" id="1.10.1580.10:FF:000002">
    <property type="entry name" value="Guanine nucleotide-binding protein-like 3 (nucleolar)-like"/>
    <property type="match status" value="1"/>
</dbReference>
<feature type="compositionally biased region" description="Low complexity" evidence="6">
    <location>
        <begin position="460"/>
        <end position="469"/>
    </location>
</feature>
<keyword evidence="9" id="KW-1185">Reference proteome</keyword>
<protein>
    <submittedName>
        <fullName evidence="8">p-loop containing nucleoside triphosphate hydrolase protein</fullName>
    </submittedName>
</protein>
<dbReference type="AlphaFoldDB" id="R7S2R7"/>
<dbReference type="GO" id="GO:0005730">
    <property type="term" value="C:nucleolus"/>
    <property type="evidence" value="ECO:0007669"/>
    <property type="project" value="TreeGrafter"/>
</dbReference>
<dbReference type="RefSeq" id="XP_007388303.1">
    <property type="nucleotide sequence ID" value="XM_007388241.1"/>
</dbReference>
<dbReference type="InterPro" id="IPR027417">
    <property type="entry name" value="P-loop_NTPase"/>
</dbReference>
<evidence type="ECO:0000256" key="4">
    <source>
        <dbReference type="ARBA" id="ARBA00023134"/>
    </source>
</evidence>
<dbReference type="InterPro" id="IPR030378">
    <property type="entry name" value="G_CP_dom"/>
</dbReference>
<keyword evidence="5" id="KW-0539">Nucleus</keyword>
<dbReference type="Gene3D" id="3.40.50.300">
    <property type="entry name" value="P-loop containing nucleotide triphosphate hydrolases"/>
    <property type="match status" value="1"/>
</dbReference>
<feature type="compositionally biased region" description="Low complexity" evidence="6">
    <location>
        <begin position="534"/>
        <end position="543"/>
    </location>
</feature>
<dbReference type="HOGENOM" id="CLU_011106_5_5_1"/>
<feature type="compositionally biased region" description="Polar residues" evidence="6">
    <location>
        <begin position="50"/>
        <end position="59"/>
    </location>
</feature>
<evidence type="ECO:0000259" key="7">
    <source>
        <dbReference type="PROSITE" id="PS51721"/>
    </source>
</evidence>
<reference evidence="9" key="1">
    <citation type="journal article" date="2012" name="Science">
        <title>The Paleozoic origin of enzymatic lignin decomposition reconstructed from 31 fungal genomes.</title>
        <authorList>
            <person name="Floudas D."/>
            <person name="Binder M."/>
            <person name="Riley R."/>
            <person name="Barry K."/>
            <person name="Blanchette R.A."/>
            <person name="Henrissat B."/>
            <person name="Martinez A.T."/>
            <person name="Otillar R."/>
            <person name="Spatafora J.W."/>
            <person name="Yadav J.S."/>
            <person name="Aerts A."/>
            <person name="Benoit I."/>
            <person name="Boyd A."/>
            <person name="Carlson A."/>
            <person name="Copeland A."/>
            <person name="Coutinho P.M."/>
            <person name="de Vries R.P."/>
            <person name="Ferreira P."/>
            <person name="Findley K."/>
            <person name="Foster B."/>
            <person name="Gaskell J."/>
            <person name="Glotzer D."/>
            <person name="Gorecki P."/>
            <person name="Heitman J."/>
            <person name="Hesse C."/>
            <person name="Hori C."/>
            <person name="Igarashi K."/>
            <person name="Jurgens J.A."/>
            <person name="Kallen N."/>
            <person name="Kersten P."/>
            <person name="Kohler A."/>
            <person name="Kuees U."/>
            <person name="Kumar T.K.A."/>
            <person name="Kuo A."/>
            <person name="LaButti K."/>
            <person name="Larrondo L.F."/>
            <person name="Lindquist E."/>
            <person name="Ling A."/>
            <person name="Lombard V."/>
            <person name="Lucas S."/>
            <person name="Lundell T."/>
            <person name="Martin R."/>
            <person name="McLaughlin D.J."/>
            <person name="Morgenstern I."/>
            <person name="Morin E."/>
            <person name="Murat C."/>
            <person name="Nagy L.G."/>
            <person name="Nolan M."/>
            <person name="Ohm R.A."/>
            <person name="Patyshakuliyeva A."/>
            <person name="Rokas A."/>
            <person name="Ruiz-Duenas F.J."/>
            <person name="Sabat G."/>
            <person name="Salamov A."/>
            <person name="Samejima M."/>
            <person name="Schmutz J."/>
            <person name="Slot J.C."/>
            <person name="St John F."/>
            <person name="Stenlid J."/>
            <person name="Sun H."/>
            <person name="Sun S."/>
            <person name="Syed K."/>
            <person name="Tsang A."/>
            <person name="Wiebenga A."/>
            <person name="Young D."/>
            <person name="Pisabarro A."/>
            <person name="Eastwood D.C."/>
            <person name="Martin F."/>
            <person name="Cullen D."/>
            <person name="Grigoriev I.V."/>
            <person name="Hibbett D.S."/>
        </authorList>
    </citation>
    <scope>NUCLEOTIDE SEQUENCE [LARGE SCALE GENOMIC DNA]</scope>
    <source>
        <strain evidence="9">HHB-11173 SS5</strain>
    </source>
</reference>
<feature type="compositionally biased region" description="Basic and acidic residues" evidence="6">
    <location>
        <begin position="7"/>
        <end position="22"/>
    </location>
</feature>
<keyword evidence="8" id="KW-0378">Hydrolase</keyword>
<dbReference type="Gene3D" id="1.10.1580.10">
    <property type="match status" value="1"/>
</dbReference>
<organism evidence="8 9">
    <name type="scientific">Punctularia strigosozonata (strain HHB-11173)</name>
    <name type="common">White-rot fungus</name>
    <dbReference type="NCBI Taxonomy" id="741275"/>
    <lineage>
        <taxon>Eukaryota</taxon>
        <taxon>Fungi</taxon>
        <taxon>Dikarya</taxon>
        <taxon>Basidiomycota</taxon>
        <taxon>Agaricomycotina</taxon>
        <taxon>Agaricomycetes</taxon>
        <taxon>Corticiales</taxon>
        <taxon>Punctulariaceae</taxon>
        <taxon>Punctularia</taxon>
    </lineage>
</organism>
<evidence type="ECO:0000313" key="8">
    <source>
        <dbReference type="EMBL" id="EIN04508.1"/>
    </source>
</evidence>
<dbReference type="CDD" id="cd04178">
    <property type="entry name" value="Nucleostemin_like"/>
    <property type="match status" value="1"/>
</dbReference>
<evidence type="ECO:0000256" key="5">
    <source>
        <dbReference type="ARBA" id="ARBA00023242"/>
    </source>
</evidence>
<feature type="domain" description="CP-type G" evidence="7">
    <location>
        <begin position="84"/>
        <end position="258"/>
    </location>
</feature>
<feature type="compositionally biased region" description="Basic and acidic residues" evidence="6">
    <location>
        <begin position="499"/>
        <end position="511"/>
    </location>
</feature>
<dbReference type="OrthoDB" id="444945at2759"/>
<evidence type="ECO:0000256" key="2">
    <source>
        <dbReference type="ARBA" id="ARBA00022741"/>
    </source>
</evidence>
<name>R7S2R7_PUNST</name>
<dbReference type="OMA" id="AQAWLRY"/>
<feature type="region of interest" description="Disordered" evidence="6">
    <location>
        <begin position="437"/>
        <end position="563"/>
    </location>
</feature>
<proteinExistence type="predicted"/>
<feature type="compositionally biased region" description="Low complexity" evidence="6">
    <location>
        <begin position="60"/>
        <end position="79"/>
    </location>
</feature>
<comment type="subcellular location">
    <subcellularLocation>
        <location evidence="1">Nucleus</location>
    </subcellularLocation>
</comment>
<dbReference type="SUPFAM" id="SSF52540">
    <property type="entry name" value="P-loop containing nucleoside triphosphate hydrolases"/>
    <property type="match status" value="1"/>
</dbReference>
<dbReference type="EMBL" id="JH687554">
    <property type="protein sequence ID" value="EIN04508.1"/>
    <property type="molecule type" value="Genomic_DNA"/>
</dbReference>
<evidence type="ECO:0000256" key="6">
    <source>
        <dbReference type="SAM" id="MobiDB-lite"/>
    </source>
</evidence>
<dbReference type="PANTHER" id="PTHR11089:SF30">
    <property type="entry name" value="GUANINE NUCLEOTIDE-BINDING PROTEIN-LIKE 3 HOMOLOG"/>
    <property type="match status" value="1"/>
</dbReference>
<keyword evidence="3" id="KW-0175">Coiled coil</keyword>
<feature type="compositionally biased region" description="Acidic residues" evidence="6">
    <location>
        <begin position="439"/>
        <end position="448"/>
    </location>
</feature>
<dbReference type="eggNOG" id="KOG2484">
    <property type="taxonomic scope" value="Eukaryota"/>
</dbReference>
<dbReference type="KEGG" id="psq:PUNSTDRAFT_146468"/>
<dbReference type="Proteomes" id="UP000054196">
    <property type="component" value="Unassembled WGS sequence"/>
</dbReference>
<evidence type="ECO:0000256" key="1">
    <source>
        <dbReference type="ARBA" id="ARBA00004123"/>
    </source>
</evidence>
<sequence>MGRNKARKPDIQLKSKLKKDPGVPRLPGLKQRAEKKQQACFSPPARNDPDSTMASEPTLSSLAAMASAQQSSDPSSSQQGQKTKEQLRRHYVRALHKVIDESDIVVLVLDARDPEGCRSRLVEEEVRRREGEGKKLVFVLNKIDLVPKDNAQQWLRYLRHSTPTLPFKSASNSQRAHLSSSTAPALLRLLKAYKPSAAQSITVGVVGYPNVGKSSLINSLKRAKVCAVAAQPGHTKELQSIQLERGIRVVDSPGVIFDDDDISDGKGTKKGSVLLRNVVKVEDVDDPIAVVEEILARTEPETLQKIYNLPQFTSTLEFLTMLALSSGRLLKGGTPDILGAARQVLKDWNQQKIPYFSIPPTVHPSSVPTAFATAHGETFIAPGAEAVGQAQILTELGKPFSLDGLFGSADAGAFDDRDPNMPMETDLEAFADDQHPMDEDGIQMESDDLAPSVPRKRSRSASPSPSLPRNGETGEPGFAPSDGRGAGSERAPKRLRREKVRDAPGWEERAMARANPLNRRAIKQGAKKARRAAARANRAAAMGDAGGMELETDDGLRDTFMFS</sequence>
<accession>R7S2R7</accession>
<dbReference type="PANTHER" id="PTHR11089">
    <property type="entry name" value="GTP-BINDING PROTEIN-RELATED"/>
    <property type="match status" value="1"/>
</dbReference>
<evidence type="ECO:0000256" key="3">
    <source>
        <dbReference type="ARBA" id="ARBA00023054"/>
    </source>
</evidence>
<gene>
    <name evidence="8" type="ORF">PUNSTDRAFT_146468</name>
</gene>
<dbReference type="GO" id="GO:0016787">
    <property type="term" value="F:hydrolase activity"/>
    <property type="evidence" value="ECO:0007669"/>
    <property type="project" value="UniProtKB-KW"/>
</dbReference>
<feature type="compositionally biased region" description="Basic residues" evidence="6">
    <location>
        <begin position="520"/>
        <end position="533"/>
    </location>
</feature>
<keyword evidence="2" id="KW-0547">Nucleotide-binding</keyword>
<dbReference type="PROSITE" id="PS51721">
    <property type="entry name" value="G_CP"/>
    <property type="match status" value="1"/>
</dbReference>
<dbReference type="InterPro" id="IPR050755">
    <property type="entry name" value="TRAFAC_YlqF/YawG_RiboMat"/>
</dbReference>
<dbReference type="GO" id="GO:0005525">
    <property type="term" value="F:GTP binding"/>
    <property type="evidence" value="ECO:0007669"/>
    <property type="project" value="UniProtKB-KW"/>
</dbReference>
<dbReference type="Pfam" id="PF01926">
    <property type="entry name" value="MMR_HSR1"/>
    <property type="match status" value="1"/>
</dbReference>
<feature type="region of interest" description="Disordered" evidence="6">
    <location>
        <begin position="1"/>
        <end position="87"/>
    </location>
</feature>
<dbReference type="InterPro" id="IPR006073">
    <property type="entry name" value="GTP-bd"/>
</dbReference>
<dbReference type="GeneID" id="18881650"/>
<dbReference type="InterPro" id="IPR023179">
    <property type="entry name" value="GTP-bd_ortho_bundle_sf"/>
</dbReference>